<evidence type="ECO:0000313" key="12">
    <source>
        <dbReference type="Proteomes" id="UP000801492"/>
    </source>
</evidence>
<keyword evidence="12" id="KW-1185">Reference proteome</keyword>
<comment type="subcellular location">
    <subcellularLocation>
        <location evidence="1">Nucleus</location>
    </subcellularLocation>
</comment>
<feature type="compositionally biased region" description="Acidic residues" evidence="9">
    <location>
        <begin position="63"/>
        <end position="77"/>
    </location>
</feature>
<dbReference type="PROSITE" id="PS50157">
    <property type="entry name" value="ZINC_FINGER_C2H2_2"/>
    <property type="match status" value="3"/>
</dbReference>
<feature type="compositionally biased region" description="Polar residues" evidence="9">
    <location>
        <begin position="219"/>
        <end position="230"/>
    </location>
</feature>
<dbReference type="FunFam" id="3.30.160.60:FF:000744">
    <property type="entry name" value="zinc finger E-box-binding homeobox 1"/>
    <property type="match status" value="1"/>
</dbReference>
<dbReference type="SUPFAM" id="SSF57667">
    <property type="entry name" value="beta-beta-alpha zinc fingers"/>
    <property type="match status" value="2"/>
</dbReference>
<sequence>MVPVDADGSSKLEANKEAPSMVPTDADNSSRLEEMPMIPTDTNDSSSLEANIESSLDKPQESESSDCNEEGNADSSDDVVTANVHKILDNYAILKKKLDSLELVDADGNSRKTDLLKHQKTRKDKNWQPAKKCVTCGKVYTRKNAFAMHLLTHKRAYACGICDKQFSRQWSLAVHLRLHTGEKPYQCGHCGKAYSDRSNFRTHIQLHMGKTLHDLLSKKTSTSQPSLNEPQESECSDYNEEDDACNPNEPNNVVATNVQKVLDNYTIITENLDSFFS</sequence>
<dbReference type="OrthoDB" id="6077919at2759"/>
<dbReference type="GO" id="GO:0000122">
    <property type="term" value="P:negative regulation of transcription by RNA polymerase II"/>
    <property type="evidence" value="ECO:0007669"/>
    <property type="project" value="UniProtKB-ARBA"/>
</dbReference>
<dbReference type="GO" id="GO:0000978">
    <property type="term" value="F:RNA polymerase II cis-regulatory region sequence-specific DNA binding"/>
    <property type="evidence" value="ECO:0007669"/>
    <property type="project" value="TreeGrafter"/>
</dbReference>
<evidence type="ECO:0000256" key="6">
    <source>
        <dbReference type="ARBA" id="ARBA00023125"/>
    </source>
</evidence>
<evidence type="ECO:0000256" key="8">
    <source>
        <dbReference type="PROSITE-ProRule" id="PRU00042"/>
    </source>
</evidence>
<dbReference type="GO" id="GO:0008270">
    <property type="term" value="F:zinc ion binding"/>
    <property type="evidence" value="ECO:0007669"/>
    <property type="project" value="UniProtKB-KW"/>
</dbReference>
<keyword evidence="6" id="KW-0238">DNA-binding</keyword>
<feature type="compositionally biased region" description="Polar residues" evidence="9">
    <location>
        <begin position="40"/>
        <end position="54"/>
    </location>
</feature>
<dbReference type="PANTHER" id="PTHR23235:SF176">
    <property type="entry name" value="C2H2-TYPE DOMAIN-CONTAINING PROTEIN"/>
    <property type="match status" value="1"/>
</dbReference>
<feature type="domain" description="C2H2-type" evidence="10">
    <location>
        <begin position="185"/>
        <end position="212"/>
    </location>
</feature>
<evidence type="ECO:0000256" key="4">
    <source>
        <dbReference type="ARBA" id="ARBA00022771"/>
    </source>
</evidence>
<proteinExistence type="predicted"/>
<evidence type="ECO:0000256" key="9">
    <source>
        <dbReference type="SAM" id="MobiDB-lite"/>
    </source>
</evidence>
<protein>
    <recommendedName>
        <fullName evidence="10">C2H2-type domain-containing protein</fullName>
    </recommendedName>
</protein>
<feature type="compositionally biased region" description="Acidic residues" evidence="9">
    <location>
        <begin position="231"/>
        <end position="244"/>
    </location>
</feature>
<feature type="region of interest" description="Disordered" evidence="9">
    <location>
        <begin position="219"/>
        <end position="246"/>
    </location>
</feature>
<dbReference type="InterPro" id="IPR036236">
    <property type="entry name" value="Znf_C2H2_sf"/>
</dbReference>
<gene>
    <name evidence="11" type="ORF">ILUMI_26819</name>
</gene>
<feature type="region of interest" description="Disordered" evidence="9">
    <location>
        <begin position="1"/>
        <end position="77"/>
    </location>
</feature>
<dbReference type="Gene3D" id="3.30.160.60">
    <property type="entry name" value="Classic Zinc Finger"/>
    <property type="match status" value="2"/>
</dbReference>
<evidence type="ECO:0000256" key="1">
    <source>
        <dbReference type="ARBA" id="ARBA00004123"/>
    </source>
</evidence>
<organism evidence="11 12">
    <name type="scientific">Ignelater luminosus</name>
    <name type="common">Cucubano</name>
    <name type="synonym">Pyrophorus luminosus</name>
    <dbReference type="NCBI Taxonomy" id="2038154"/>
    <lineage>
        <taxon>Eukaryota</taxon>
        <taxon>Metazoa</taxon>
        <taxon>Ecdysozoa</taxon>
        <taxon>Arthropoda</taxon>
        <taxon>Hexapoda</taxon>
        <taxon>Insecta</taxon>
        <taxon>Pterygota</taxon>
        <taxon>Neoptera</taxon>
        <taxon>Endopterygota</taxon>
        <taxon>Coleoptera</taxon>
        <taxon>Polyphaga</taxon>
        <taxon>Elateriformia</taxon>
        <taxon>Elateroidea</taxon>
        <taxon>Elateridae</taxon>
        <taxon>Agrypninae</taxon>
        <taxon>Pyrophorini</taxon>
        <taxon>Ignelater</taxon>
    </lineage>
</organism>
<feature type="domain" description="C2H2-type" evidence="10">
    <location>
        <begin position="131"/>
        <end position="158"/>
    </location>
</feature>
<evidence type="ECO:0000256" key="3">
    <source>
        <dbReference type="ARBA" id="ARBA00022737"/>
    </source>
</evidence>
<dbReference type="GO" id="GO:0005634">
    <property type="term" value="C:nucleus"/>
    <property type="evidence" value="ECO:0007669"/>
    <property type="project" value="UniProtKB-SubCell"/>
</dbReference>
<evidence type="ECO:0000259" key="10">
    <source>
        <dbReference type="PROSITE" id="PS50157"/>
    </source>
</evidence>
<keyword evidence="7" id="KW-0539">Nucleus</keyword>
<reference evidence="11" key="1">
    <citation type="submission" date="2019-08" db="EMBL/GenBank/DDBJ databases">
        <title>The genome of the North American firefly Photinus pyralis.</title>
        <authorList>
            <consortium name="Photinus pyralis genome working group"/>
            <person name="Fallon T.R."/>
            <person name="Sander Lower S.E."/>
            <person name="Weng J.-K."/>
        </authorList>
    </citation>
    <scope>NUCLEOTIDE SEQUENCE</scope>
    <source>
        <strain evidence="11">TRF0915ILg1</strain>
        <tissue evidence="11">Whole body</tissue>
    </source>
</reference>
<keyword evidence="4 8" id="KW-0863">Zinc-finger</keyword>
<keyword evidence="5" id="KW-0862">Zinc</keyword>
<dbReference type="PANTHER" id="PTHR23235">
    <property type="entry name" value="KRUEPPEL-LIKE TRANSCRIPTION FACTOR"/>
    <property type="match status" value="1"/>
</dbReference>
<name>A0A8K0C5B0_IGNLU</name>
<dbReference type="GO" id="GO:0000981">
    <property type="term" value="F:DNA-binding transcription factor activity, RNA polymerase II-specific"/>
    <property type="evidence" value="ECO:0007669"/>
    <property type="project" value="TreeGrafter"/>
</dbReference>
<evidence type="ECO:0000256" key="5">
    <source>
        <dbReference type="ARBA" id="ARBA00022833"/>
    </source>
</evidence>
<feature type="domain" description="C2H2-type" evidence="10">
    <location>
        <begin position="157"/>
        <end position="184"/>
    </location>
</feature>
<dbReference type="PROSITE" id="PS00028">
    <property type="entry name" value="ZINC_FINGER_C2H2_1"/>
    <property type="match status" value="3"/>
</dbReference>
<dbReference type="InterPro" id="IPR013087">
    <property type="entry name" value="Znf_C2H2_type"/>
</dbReference>
<keyword evidence="3" id="KW-0677">Repeat</keyword>
<dbReference type="AlphaFoldDB" id="A0A8K0C5B0"/>
<dbReference type="FunFam" id="3.30.160.60:FF:001465">
    <property type="entry name" value="Zinc finger protein 560"/>
    <property type="match status" value="1"/>
</dbReference>
<dbReference type="Pfam" id="PF00096">
    <property type="entry name" value="zf-C2H2"/>
    <property type="match status" value="3"/>
</dbReference>
<accession>A0A8K0C5B0</accession>
<dbReference type="Proteomes" id="UP000801492">
    <property type="component" value="Unassembled WGS sequence"/>
</dbReference>
<evidence type="ECO:0000256" key="2">
    <source>
        <dbReference type="ARBA" id="ARBA00022723"/>
    </source>
</evidence>
<keyword evidence="2" id="KW-0479">Metal-binding</keyword>
<dbReference type="EMBL" id="VTPC01091187">
    <property type="protein sequence ID" value="KAF2879349.1"/>
    <property type="molecule type" value="Genomic_DNA"/>
</dbReference>
<evidence type="ECO:0000313" key="11">
    <source>
        <dbReference type="EMBL" id="KAF2879349.1"/>
    </source>
</evidence>
<comment type="caution">
    <text evidence="11">The sequence shown here is derived from an EMBL/GenBank/DDBJ whole genome shotgun (WGS) entry which is preliminary data.</text>
</comment>
<evidence type="ECO:0000256" key="7">
    <source>
        <dbReference type="ARBA" id="ARBA00023242"/>
    </source>
</evidence>
<dbReference type="SMART" id="SM00355">
    <property type="entry name" value="ZnF_C2H2"/>
    <property type="match status" value="3"/>
</dbReference>